<feature type="region of interest" description="Disordered" evidence="1">
    <location>
        <begin position="91"/>
        <end position="115"/>
    </location>
</feature>
<dbReference type="RefSeq" id="WP_354699784.1">
    <property type="nucleotide sequence ID" value="NZ_CP114014.1"/>
</dbReference>
<evidence type="ECO:0000313" key="2">
    <source>
        <dbReference type="EMBL" id="XAY03227.1"/>
    </source>
</evidence>
<organism evidence="2">
    <name type="scientific">Paraconexibacter sp. AEG42_29</name>
    <dbReference type="NCBI Taxonomy" id="2997339"/>
    <lineage>
        <taxon>Bacteria</taxon>
        <taxon>Bacillati</taxon>
        <taxon>Actinomycetota</taxon>
        <taxon>Thermoleophilia</taxon>
        <taxon>Solirubrobacterales</taxon>
        <taxon>Paraconexibacteraceae</taxon>
        <taxon>Paraconexibacter</taxon>
    </lineage>
</organism>
<name>A0AAU7ANZ5_9ACTN</name>
<dbReference type="KEGG" id="parq:DSM112329_00039"/>
<reference evidence="2" key="1">
    <citation type="submission" date="2022-12" db="EMBL/GenBank/DDBJ databases">
        <title>Paraconexibacter alkalitolerans sp. nov. and Baekduia alba sp. nov., isolated from soil and emended description of the genera Paraconexibacter (Chun et al., 2020) and Baekduia (An et al., 2020).</title>
        <authorList>
            <person name="Vieira S."/>
            <person name="Huber K.J."/>
            <person name="Geppert A."/>
            <person name="Wolf J."/>
            <person name="Neumann-Schaal M."/>
            <person name="Muesken M."/>
            <person name="Overmann J."/>
        </authorList>
    </citation>
    <scope>NUCLEOTIDE SEQUENCE</scope>
    <source>
        <strain evidence="2">AEG42_29</strain>
    </source>
</reference>
<dbReference type="EMBL" id="CP114014">
    <property type="protein sequence ID" value="XAY03227.1"/>
    <property type="molecule type" value="Genomic_DNA"/>
</dbReference>
<accession>A0AAU7ANZ5</accession>
<sequence>MSTGRGAPPGIPVDPAGVCAALGALAQHELSLVESGAYDELDAVGAVRLDLLTALGAPGSARLTDADKDVLRSAARTQLLAREAMRQARDTLAGQLGRTDHARRAAAGYRASTAI</sequence>
<protein>
    <recommendedName>
        <fullName evidence="3">Flagellar protein FlgN</fullName>
    </recommendedName>
</protein>
<evidence type="ECO:0000256" key="1">
    <source>
        <dbReference type="SAM" id="MobiDB-lite"/>
    </source>
</evidence>
<evidence type="ECO:0008006" key="3">
    <source>
        <dbReference type="Google" id="ProtNLM"/>
    </source>
</evidence>
<proteinExistence type="predicted"/>
<gene>
    <name evidence="2" type="ORF">DSM112329_00039</name>
</gene>
<dbReference type="AlphaFoldDB" id="A0AAU7ANZ5"/>